<dbReference type="Pfam" id="PF25137">
    <property type="entry name" value="ADH_Fe_C"/>
    <property type="match status" value="1"/>
</dbReference>
<evidence type="ECO:0000256" key="1">
    <source>
        <dbReference type="ARBA" id="ARBA00007358"/>
    </source>
</evidence>
<sequence>MNAFVHDAPPMRVVFGPGRLTDLPAEAARLDLHRVLVLCTPEQRELAEHAAALLGPLAAGVFAGARMHVPADTAAAAHDHAGRIGADGCVAIGGGSTIGLGKAIALESGLPVIAVPTTYSGSEMTSIWGITEAGRKRTGRDRAVLPRTVLYDPDLTLGLPAALSGTSGINAIAHAVEALYAPDTSPIIELFAEEGIRCLAAALPSTAVDPTDRDARAQALRGSWLCGACLGATTMSLHHKLCHVLGGTFDLPHAATHAVVLPHVAAFNLPAAPTAHAALCRALGTTDPAHALADLGTVVGAPRSLAELGLRDTDLPEIVNEVLGQPYANPRTPTHNDLEALLRAAHTGATPRQPSASGRDVGVG</sequence>
<name>A0ABP6YP35_9PSEU</name>
<dbReference type="Gene3D" id="3.40.50.1970">
    <property type="match status" value="1"/>
</dbReference>
<evidence type="ECO:0000313" key="7">
    <source>
        <dbReference type="Proteomes" id="UP001500689"/>
    </source>
</evidence>
<dbReference type="PANTHER" id="PTHR11496">
    <property type="entry name" value="ALCOHOL DEHYDROGENASE"/>
    <property type="match status" value="1"/>
</dbReference>
<dbReference type="Pfam" id="PF00465">
    <property type="entry name" value="Fe-ADH"/>
    <property type="match status" value="1"/>
</dbReference>
<keyword evidence="3" id="KW-0520">NAD</keyword>
<dbReference type="Proteomes" id="UP001500689">
    <property type="component" value="Unassembled WGS sequence"/>
</dbReference>
<feature type="domain" description="Fe-containing alcohol dehydrogenase-like C-terminal" evidence="5">
    <location>
        <begin position="166"/>
        <end position="345"/>
    </location>
</feature>
<dbReference type="Gene3D" id="1.20.1090.10">
    <property type="entry name" value="Dehydroquinate synthase-like - alpha domain"/>
    <property type="match status" value="1"/>
</dbReference>
<dbReference type="InterPro" id="IPR056798">
    <property type="entry name" value="ADH_Fe_C"/>
</dbReference>
<dbReference type="RefSeq" id="WP_425548849.1">
    <property type="nucleotide sequence ID" value="NZ_BAAAZN010000030.1"/>
</dbReference>
<gene>
    <name evidence="6" type="ORF">GCM10022222_81900</name>
</gene>
<dbReference type="CDD" id="cd08177">
    <property type="entry name" value="MAR"/>
    <property type="match status" value="1"/>
</dbReference>
<organism evidence="6 7">
    <name type="scientific">Amycolatopsis ultiminotia</name>
    <dbReference type="NCBI Taxonomy" id="543629"/>
    <lineage>
        <taxon>Bacteria</taxon>
        <taxon>Bacillati</taxon>
        <taxon>Actinomycetota</taxon>
        <taxon>Actinomycetes</taxon>
        <taxon>Pseudonocardiales</taxon>
        <taxon>Pseudonocardiaceae</taxon>
        <taxon>Amycolatopsis</taxon>
    </lineage>
</organism>
<evidence type="ECO:0000259" key="5">
    <source>
        <dbReference type="Pfam" id="PF25137"/>
    </source>
</evidence>
<evidence type="ECO:0000256" key="3">
    <source>
        <dbReference type="ARBA" id="ARBA00023027"/>
    </source>
</evidence>
<evidence type="ECO:0000259" key="4">
    <source>
        <dbReference type="Pfam" id="PF00465"/>
    </source>
</evidence>
<comment type="caution">
    <text evidence="6">The sequence shown here is derived from an EMBL/GenBank/DDBJ whole genome shotgun (WGS) entry which is preliminary data.</text>
</comment>
<comment type="similarity">
    <text evidence="1">Belongs to the iron-containing alcohol dehydrogenase family.</text>
</comment>
<evidence type="ECO:0000313" key="6">
    <source>
        <dbReference type="EMBL" id="GAA3584885.1"/>
    </source>
</evidence>
<reference evidence="7" key="1">
    <citation type="journal article" date="2019" name="Int. J. Syst. Evol. Microbiol.">
        <title>The Global Catalogue of Microorganisms (GCM) 10K type strain sequencing project: providing services to taxonomists for standard genome sequencing and annotation.</title>
        <authorList>
            <consortium name="The Broad Institute Genomics Platform"/>
            <consortium name="The Broad Institute Genome Sequencing Center for Infectious Disease"/>
            <person name="Wu L."/>
            <person name="Ma J."/>
        </authorList>
    </citation>
    <scope>NUCLEOTIDE SEQUENCE [LARGE SCALE GENOMIC DNA]</scope>
    <source>
        <strain evidence="7">JCM 16898</strain>
    </source>
</reference>
<dbReference type="InterPro" id="IPR034786">
    <property type="entry name" value="MAR"/>
</dbReference>
<protein>
    <submittedName>
        <fullName evidence="6">Maleylacetate reductase</fullName>
    </submittedName>
</protein>
<feature type="domain" description="Alcohol dehydrogenase iron-type/glycerol dehydrogenase GldA" evidence="4">
    <location>
        <begin position="10"/>
        <end position="153"/>
    </location>
</feature>
<keyword evidence="2" id="KW-0560">Oxidoreductase</keyword>
<dbReference type="PANTHER" id="PTHR11496:SF102">
    <property type="entry name" value="ALCOHOL DEHYDROGENASE 4"/>
    <property type="match status" value="1"/>
</dbReference>
<dbReference type="SUPFAM" id="SSF56796">
    <property type="entry name" value="Dehydroquinate synthase-like"/>
    <property type="match status" value="1"/>
</dbReference>
<evidence type="ECO:0000256" key="2">
    <source>
        <dbReference type="ARBA" id="ARBA00023002"/>
    </source>
</evidence>
<accession>A0ABP6YP35</accession>
<dbReference type="InterPro" id="IPR001670">
    <property type="entry name" value="ADH_Fe/GldA"/>
</dbReference>
<dbReference type="InterPro" id="IPR039697">
    <property type="entry name" value="Alcohol_dehydrogenase_Fe"/>
</dbReference>
<dbReference type="EMBL" id="BAAAZN010000030">
    <property type="protein sequence ID" value="GAA3584885.1"/>
    <property type="molecule type" value="Genomic_DNA"/>
</dbReference>
<proteinExistence type="inferred from homology"/>
<keyword evidence="7" id="KW-1185">Reference proteome</keyword>